<dbReference type="InterPro" id="IPR011993">
    <property type="entry name" value="PH-like_dom_sf"/>
</dbReference>
<dbReference type="SMART" id="SM00568">
    <property type="entry name" value="GRAM"/>
    <property type="match status" value="1"/>
</dbReference>
<dbReference type="InParanoid" id="D3BPV2"/>
<feature type="coiled-coil region" evidence="1">
    <location>
        <begin position="7"/>
        <end position="41"/>
    </location>
</feature>
<keyword evidence="1" id="KW-0175">Coiled coil</keyword>
<dbReference type="STRING" id="670386.D3BPV2"/>
<evidence type="ECO:0000256" key="1">
    <source>
        <dbReference type="SAM" id="Coils"/>
    </source>
</evidence>
<dbReference type="OMA" id="FLRRKEC"/>
<dbReference type="Proteomes" id="UP000001396">
    <property type="component" value="Unassembled WGS sequence"/>
</dbReference>
<dbReference type="Pfam" id="PF02893">
    <property type="entry name" value="GRAM"/>
    <property type="match status" value="1"/>
</dbReference>
<sequence>MSSSAVKRESINENVALRENVQQYTNEIAKLKNETLNQDRRFYYEETITLKEENARLQATITRLEMANVKYEQIIDKFQQSKSDQMAAVQSIRSMTSAEQDKEFITKFSLPEGEFSIIAYSCTNDSFLSGMLHITPFYICFEPTGLLAHKESIWSIPIKEIKSLNKIKAIKFLPGKGTSVEILTSDGKMRLLKNFLRRKECLRNIYNQGQTIGHTVEMLRENLPDTNQLPK</sequence>
<keyword evidence="4" id="KW-1185">Reference proteome</keyword>
<name>D3BPV2_HETP5</name>
<feature type="domain" description="GRAM" evidence="2">
    <location>
        <begin position="102"/>
        <end position="168"/>
    </location>
</feature>
<protein>
    <recommendedName>
        <fullName evidence="2">GRAM domain-containing protein</fullName>
    </recommendedName>
</protein>
<organism evidence="3 4">
    <name type="scientific">Heterostelium pallidum (strain ATCC 26659 / Pp 5 / PN500)</name>
    <name type="common">Cellular slime mold</name>
    <name type="synonym">Polysphondylium pallidum</name>
    <dbReference type="NCBI Taxonomy" id="670386"/>
    <lineage>
        <taxon>Eukaryota</taxon>
        <taxon>Amoebozoa</taxon>
        <taxon>Evosea</taxon>
        <taxon>Eumycetozoa</taxon>
        <taxon>Dictyostelia</taxon>
        <taxon>Acytosteliales</taxon>
        <taxon>Acytosteliaceae</taxon>
        <taxon>Heterostelium</taxon>
    </lineage>
</organism>
<evidence type="ECO:0000313" key="3">
    <source>
        <dbReference type="EMBL" id="EFA76235.1"/>
    </source>
</evidence>
<gene>
    <name evidence="3" type="ORF">PPL_09996</name>
</gene>
<proteinExistence type="predicted"/>
<dbReference type="EMBL" id="ADBJ01000047">
    <property type="protein sequence ID" value="EFA76235.1"/>
    <property type="molecule type" value="Genomic_DNA"/>
</dbReference>
<comment type="caution">
    <text evidence="3">The sequence shown here is derived from an EMBL/GenBank/DDBJ whole genome shotgun (WGS) entry which is preliminary data.</text>
</comment>
<reference evidence="3 4" key="1">
    <citation type="journal article" date="2011" name="Genome Res.">
        <title>Phylogeny-wide analysis of social amoeba genomes highlights ancient origins for complex intercellular communication.</title>
        <authorList>
            <person name="Heidel A.J."/>
            <person name="Lawal H.M."/>
            <person name="Felder M."/>
            <person name="Schilde C."/>
            <person name="Helps N.R."/>
            <person name="Tunggal B."/>
            <person name="Rivero F."/>
            <person name="John U."/>
            <person name="Schleicher M."/>
            <person name="Eichinger L."/>
            <person name="Platzer M."/>
            <person name="Noegel A.A."/>
            <person name="Schaap P."/>
            <person name="Gloeckner G."/>
        </authorList>
    </citation>
    <scope>NUCLEOTIDE SEQUENCE [LARGE SCALE GENOMIC DNA]</scope>
    <source>
        <strain evidence="4">ATCC 26659 / Pp 5 / PN500</strain>
    </source>
</reference>
<dbReference type="AlphaFoldDB" id="D3BPV2"/>
<dbReference type="RefSeq" id="XP_020428368.1">
    <property type="nucleotide sequence ID" value="XM_020580783.1"/>
</dbReference>
<dbReference type="Gene3D" id="2.30.29.30">
    <property type="entry name" value="Pleckstrin-homology domain (PH domain)/Phosphotyrosine-binding domain (PTB)"/>
    <property type="match status" value="1"/>
</dbReference>
<evidence type="ECO:0000259" key="2">
    <source>
        <dbReference type="SMART" id="SM00568"/>
    </source>
</evidence>
<dbReference type="GeneID" id="31365468"/>
<evidence type="ECO:0000313" key="4">
    <source>
        <dbReference type="Proteomes" id="UP000001396"/>
    </source>
</evidence>
<dbReference type="InterPro" id="IPR004182">
    <property type="entry name" value="GRAM"/>
</dbReference>
<accession>D3BPV2</accession>